<sequence length="443" mass="52064">MSIPHSLGIETIRNVFERIHQPLSEEHSFILKALSFVLHHNVFIFNGVYYLQRQGVAMGAKCAPSYANLFLGEWERHGPERKLKLFVVKLNRNSFNLTFTMNYHYSRLEFLDIEIKKDERGQLSTNLFRKKTAGNSLLHAESMHPPKCIEGIPKGQYLRLRRICSTEEDFKREAYQLYLRFKARGYKTRSLRRAYQFAFSRSRDEVLYKHQQCDTSSVRRKDEDRTRFILTYGMKDQEARAVIQKHWHILSSDPNIGKWVTTRPLFGYRRNNSIGDLLTHSHFQKYSGASCCKTPGSYRCGACDQCQYIKISREFGNRNAKYNMYHYTSCTTIHVIYLFTCHCGSKYVGKTKRPLKRRIYEHMRDINNCNLLSSIAKHIYCIHNGEHRGSYFQGIDRLHGDIRGGDLDNKLLQMETSWIFKLNTYKSEYGLNGQLNFQAFINK</sequence>
<protein>
    <recommendedName>
        <fullName evidence="1">GIY-YIG domain-containing protein</fullName>
    </recommendedName>
</protein>
<dbReference type="Pfam" id="PF26215">
    <property type="entry name" value="HTH_animal"/>
    <property type="match status" value="1"/>
</dbReference>
<evidence type="ECO:0000313" key="2">
    <source>
        <dbReference type="EMBL" id="OCT55904.1"/>
    </source>
</evidence>
<dbReference type="AlphaFoldDB" id="A0A974BPM8"/>
<name>A0A974BPM8_XENLA</name>
<organism evidence="2">
    <name type="scientific">Xenopus laevis</name>
    <name type="common">African clawed frog</name>
    <dbReference type="NCBI Taxonomy" id="8355"/>
    <lineage>
        <taxon>Eukaryota</taxon>
        <taxon>Metazoa</taxon>
        <taxon>Chordata</taxon>
        <taxon>Craniata</taxon>
        <taxon>Vertebrata</taxon>
        <taxon>Euteleostomi</taxon>
        <taxon>Amphibia</taxon>
        <taxon>Batrachia</taxon>
        <taxon>Anura</taxon>
        <taxon>Pipoidea</taxon>
        <taxon>Pipidae</taxon>
        <taxon>Xenopodinae</taxon>
        <taxon>Xenopus</taxon>
        <taxon>Xenopus</taxon>
    </lineage>
</organism>
<dbReference type="PROSITE" id="PS50164">
    <property type="entry name" value="GIY_YIG"/>
    <property type="match status" value="1"/>
</dbReference>
<reference evidence="2" key="1">
    <citation type="submission" date="2016-05" db="EMBL/GenBank/DDBJ databases">
        <title>WGS assembly of Xenopus laevis.</title>
        <authorList>
            <person name="Session A."/>
            <person name="Uno Y."/>
            <person name="Kwon T."/>
            <person name="Chapman J."/>
            <person name="Toyoda A."/>
            <person name="Takahashi S."/>
            <person name="Fukui A."/>
            <person name="Hikosaka A."/>
            <person name="Putnam N."/>
            <person name="Stites J."/>
            <person name="Van Heeringen S."/>
            <person name="Quigley I."/>
            <person name="Heinz S."/>
            <person name="Hellsten U."/>
            <person name="Lyons J."/>
            <person name="Suzuki A."/>
            <person name="Kondo M."/>
            <person name="Ogino H."/>
            <person name="Ochi H."/>
            <person name="Bogdanovic O."/>
            <person name="Lister R."/>
            <person name="Georgiou G."/>
            <person name="Paranjpe S."/>
            <person name="Van Kruijsbergen I."/>
            <person name="Mozaffari S."/>
            <person name="Shu S."/>
            <person name="Schmutz J."/>
            <person name="Jenkins J."/>
            <person name="Grimwood J."/>
            <person name="Carlson J."/>
            <person name="Mitros T."/>
            <person name="Simakov O."/>
            <person name="Heald R."/>
            <person name="Miller K."/>
            <person name="Haudenschild C."/>
            <person name="Kuroki Y."/>
            <person name="Tanaka T."/>
            <person name="Michiue T."/>
            <person name="Watanabe M."/>
            <person name="Kinoshita T."/>
            <person name="Ohta Y."/>
            <person name="Mawaribuchi S."/>
            <person name="Suzuki Y."/>
            <person name="Haramoto Y."/>
            <person name="Yamamoto T."/>
            <person name="Takagi C."/>
            <person name="Kitzman J."/>
            <person name="Shendure J."/>
            <person name="Nakayama T."/>
            <person name="Izutsu Y."/>
            <person name="Robert J."/>
            <person name="Dichmann D."/>
            <person name="Flajnik M."/>
            <person name="Houston D."/>
            <person name="Marcotte E."/>
            <person name="Wallingford J."/>
            <person name="Ito Y."/>
            <person name="Asashima M."/>
            <person name="Ueno N."/>
            <person name="Matsuda Y."/>
            <person name="Jan Veenstra G."/>
            <person name="Fujiyama A."/>
            <person name="Harland R."/>
            <person name="Taira M."/>
            <person name="Rokhsar D.S."/>
        </authorList>
    </citation>
    <scope>NUCLEOTIDE SEQUENCE</scope>
    <source>
        <strain evidence="2">J</strain>
        <tissue evidence="2">Blood</tissue>
    </source>
</reference>
<dbReference type="InterPro" id="IPR000305">
    <property type="entry name" value="GIY-YIG_endonuc"/>
</dbReference>
<dbReference type="SUPFAM" id="SSF82771">
    <property type="entry name" value="GIY-YIG endonuclease"/>
    <property type="match status" value="1"/>
</dbReference>
<feature type="domain" description="GIY-YIG" evidence="1">
    <location>
        <begin position="332"/>
        <end position="431"/>
    </location>
</feature>
<proteinExistence type="predicted"/>
<dbReference type="Proteomes" id="UP000694892">
    <property type="component" value="Unassembled WGS sequence"/>
</dbReference>
<accession>A0A974BPM8</accession>
<dbReference type="InterPro" id="IPR035901">
    <property type="entry name" value="GIY-YIG_endonuc_sf"/>
</dbReference>
<evidence type="ECO:0000259" key="1">
    <source>
        <dbReference type="PROSITE" id="PS50164"/>
    </source>
</evidence>
<gene>
    <name evidence="2" type="ORF">XELAEV_18001096mg</name>
</gene>
<dbReference type="InterPro" id="IPR058912">
    <property type="entry name" value="HTH_animal"/>
</dbReference>
<dbReference type="PANTHER" id="PTHR21301">
    <property type="entry name" value="REVERSE TRANSCRIPTASE"/>
    <property type="match status" value="1"/>
</dbReference>
<dbReference type="EMBL" id="KV469115">
    <property type="protein sequence ID" value="OCT55904.1"/>
    <property type="molecule type" value="Genomic_DNA"/>
</dbReference>
<dbReference type="PANTHER" id="PTHR21301:SF12">
    <property type="match status" value="1"/>
</dbReference>